<dbReference type="InterPro" id="IPR003439">
    <property type="entry name" value="ABC_transporter-like_ATP-bd"/>
</dbReference>
<dbReference type="InterPro" id="IPR050683">
    <property type="entry name" value="Bact_Polysacc_Export_ATP-bd"/>
</dbReference>
<accession>A0A0D6XS31</accession>
<dbReference type="InterPro" id="IPR053989">
    <property type="entry name" value="TagH_SH3-like"/>
</dbReference>
<feature type="transmembrane region" description="Helical" evidence="1">
    <location>
        <begin position="284"/>
        <end position="303"/>
    </location>
</feature>
<dbReference type="AlphaFoldDB" id="A0A0D6XS31"/>
<dbReference type="EC" id="3.6.3.40" evidence="4"/>
<dbReference type="EMBL" id="JXWY01000022">
    <property type="protein sequence ID" value="KIX91265.1"/>
    <property type="molecule type" value="Genomic_DNA"/>
</dbReference>
<dbReference type="SUPFAM" id="SSF52540">
    <property type="entry name" value="P-loop containing nucleoside triphosphate hydrolases"/>
    <property type="match status" value="1"/>
</dbReference>
<sequence>MSNAIVLKMINVTHYYRNQKKQNVLKPFSYQPEDIELNNISLHIYQGEALGIIGEPASSKSLVGEILAGTVLPDKGRVVRKASMFYANMNQKTVEQIEVIDYVNDVIQLYEDEVPKHKVIQVMKYAHLADYKHELVRNLTDEQYAQLLFSLARSSNAEIIIFSHILSYLDASFFEKAKAMYTEYINKGLTWIAIDNDISKIKAVSNYIAWISHGQLRMEGVVKHVIPVFERHEQDRQSIESEEALEHFDEDWKRNRSRMPELTYNFKRIERYHHAQPPVFLSRIWTWTAIFLGGMILSGLFIFNDLGKLDTLQFTAQNGLTSQSEDPYVEKLAYGIVTANQATLSPLKHKGNEVNVPYHTVATITGENKRKYRVTLNDQTYSVPKEKFYYFNPAALYNDVERDTLAPFMKQNYINYVDYFNGELHKSHDEVNEKLVPEKKNRYVEPILEQPIAMLFDDQNKLIGYQFPIVKEDQLKEKFNIDDDIWVAKTEAGYYIADFKAHQWIFIEL</sequence>
<dbReference type="GO" id="GO:0016887">
    <property type="term" value="F:ATP hydrolysis activity"/>
    <property type="evidence" value="ECO:0007669"/>
    <property type="project" value="InterPro"/>
</dbReference>
<dbReference type="InterPro" id="IPR027417">
    <property type="entry name" value="P-loop_NTPase"/>
</dbReference>
<keyword evidence="4" id="KW-0378">Hydrolase</keyword>
<dbReference type="STRING" id="569857.TP70_03390"/>
<evidence type="ECO:0000256" key="1">
    <source>
        <dbReference type="SAM" id="Phobius"/>
    </source>
</evidence>
<dbReference type="PANTHER" id="PTHR46743:SF2">
    <property type="entry name" value="TEICHOIC ACIDS EXPORT ATP-BINDING PROTEIN TAGH"/>
    <property type="match status" value="1"/>
</dbReference>
<reference evidence="4 6" key="2">
    <citation type="submission" date="2018-06" db="EMBL/GenBank/DDBJ databases">
        <authorList>
            <consortium name="Pathogen Informatics"/>
            <person name="Doyle S."/>
        </authorList>
    </citation>
    <scope>NUCLEOTIDE SEQUENCE [LARGE SCALE GENOMIC DNA]</scope>
    <source>
        <strain evidence="4 6">NCTC13832</strain>
    </source>
</reference>
<dbReference type="EMBL" id="UHDT01000001">
    <property type="protein sequence ID" value="SUM57880.1"/>
    <property type="molecule type" value="Genomic_DNA"/>
</dbReference>
<protein>
    <submittedName>
        <fullName evidence="3">Teichoic acid ABC transporter ATP-binding protein</fullName>
    </submittedName>
    <submittedName>
        <fullName evidence="4">Teichoic acid export ATP-binding protein TagH</fullName>
        <ecNumber evidence="4">3.6.3.40</ecNumber>
    </submittedName>
</protein>
<feature type="domain" description="ABC transporter" evidence="2">
    <location>
        <begin position="19"/>
        <end position="238"/>
    </location>
</feature>
<dbReference type="Gene3D" id="3.40.50.300">
    <property type="entry name" value="P-loop containing nucleotide triphosphate hydrolases"/>
    <property type="match status" value="1"/>
</dbReference>
<organism evidence="4 6">
    <name type="scientific">Staphylococcus microti</name>
    <dbReference type="NCBI Taxonomy" id="569857"/>
    <lineage>
        <taxon>Bacteria</taxon>
        <taxon>Bacillati</taxon>
        <taxon>Bacillota</taxon>
        <taxon>Bacilli</taxon>
        <taxon>Bacillales</taxon>
        <taxon>Staphylococcaceae</taxon>
        <taxon>Staphylococcus</taxon>
    </lineage>
</organism>
<dbReference type="InterPro" id="IPR053990">
    <property type="entry name" value="TagH_C"/>
</dbReference>
<dbReference type="PROSITE" id="PS50893">
    <property type="entry name" value="ABC_TRANSPORTER_2"/>
    <property type="match status" value="1"/>
</dbReference>
<dbReference type="OrthoDB" id="2385601at2"/>
<evidence type="ECO:0000313" key="6">
    <source>
        <dbReference type="Proteomes" id="UP000254100"/>
    </source>
</evidence>
<dbReference type="Pfam" id="PF22096">
    <property type="entry name" value="TagH_C"/>
    <property type="match status" value="1"/>
</dbReference>
<dbReference type="GO" id="GO:0005524">
    <property type="term" value="F:ATP binding"/>
    <property type="evidence" value="ECO:0007669"/>
    <property type="project" value="UniProtKB-KW"/>
</dbReference>
<keyword evidence="5" id="KW-1185">Reference proteome</keyword>
<evidence type="ECO:0000259" key="2">
    <source>
        <dbReference type="PROSITE" id="PS50893"/>
    </source>
</evidence>
<keyword evidence="1" id="KW-0472">Membrane</keyword>
<evidence type="ECO:0000313" key="4">
    <source>
        <dbReference type="EMBL" id="SUM57880.1"/>
    </source>
</evidence>
<keyword evidence="1" id="KW-0812">Transmembrane</keyword>
<dbReference type="Proteomes" id="UP000032366">
    <property type="component" value="Unassembled WGS sequence"/>
</dbReference>
<dbReference type="Pfam" id="PF00005">
    <property type="entry name" value="ABC_tran"/>
    <property type="match status" value="1"/>
</dbReference>
<keyword evidence="4" id="KW-0547">Nucleotide-binding</keyword>
<dbReference type="PANTHER" id="PTHR46743">
    <property type="entry name" value="TEICHOIC ACIDS EXPORT ATP-BINDING PROTEIN TAGH"/>
    <property type="match status" value="1"/>
</dbReference>
<reference evidence="3 5" key="1">
    <citation type="submission" date="2015-01" db="EMBL/GenBank/DDBJ databases">
        <authorList>
            <person name="Guo J."/>
        </authorList>
    </citation>
    <scope>NUCLEOTIDE SEQUENCE [LARGE SCALE GENOMIC DNA]</scope>
    <source>
        <strain evidence="3 5">DSM 22147</strain>
    </source>
</reference>
<keyword evidence="4" id="KW-0067">ATP-binding</keyword>
<evidence type="ECO:0000313" key="5">
    <source>
        <dbReference type="Proteomes" id="UP000032366"/>
    </source>
</evidence>
<evidence type="ECO:0000313" key="3">
    <source>
        <dbReference type="EMBL" id="KIX91265.1"/>
    </source>
</evidence>
<keyword evidence="1" id="KW-1133">Transmembrane helix</keyword>
<dbReference type="RefSeq" id="WP_044359320.1">
    <property type="nucleotide sequence ID" value="NZ_JXWY01000022.1"/>
</dbReference>
<name>A0A0D6XS31_9STAP</name>
<gene>
    <name evidence="4" type="primary">tagH_2</name>
    <name evidence="4" type="ORF">NCTC13832_01610</name>
    <name evidence="3" type="ORF">TP70_03390</name>
</gene>
<dbReference type="Pfam" id="PF22269">
    <property type="entry name" value="TagH_SH3-like"/>
    <property type="match status" value="1"/>
</dbReference>
<proteinExistence type="predicted"/>
<dbReference type="Proteomes" id="UP000254100">
    <property type="component" value="Unassembled WGS sequence"/>
</dbReference>